<dbReference type="Gene3D" id="1.10.3720.10">
    <property type="entry name" value="MetI-like"/>
    <property type="match status" value="1"/>
</dbReference>
<dbReference type="GO" id="GO:0005886">
    <property type="term" value="C:plasma membrane"/>
    <property type="evidence" value="ECO:0007669"/>
    <property type="project" value="UniProtKB-SubCell"/>
</dbReference>
<feature type="transmembrane region" description="Helical" evidence="7">
    <location>
        <begin position="122"/>
        <end position="141"/>
    </location>
</feature>
<comment type="subcellular location">
    <subcellularLocation>
        <location evidence="1 7">Cell membrane</location>
        <topology evidence="1 7">Multi-pass membrane protein</topology>
    </subcellularLocation>
</comment>
<dbReference type="PANTHER" id="PTHR30151:SF20">
    <property type="entry name" value="ABC TRANSPORTER PERMEASE PROTEIN HI_0355-RELATED"/>
    <property type="match status" value="1"/>
</dbReference>
<evidence type="ECO:0000256" key="6">
    <source>
        <dbReference type="ARBA" id="ARBA00023136"/>
    </source>
</evidence>
<reference evidence="9 10" key="1">
    <citation type="submission" date="2016-09" db="EMBL/GenBank/DDBJ databases">
        <title>Draft genome sequence of the soil isolate, Lysinibacillus fusiformis M5, a potential hypoxanthine producer.</title>
        <authorList>
            <person name="Gallegos-Monterrosa R."/>
            <person name="Maroti G."/>
            <person name="Balint B."/>
            <person name="Kovacs A.T."/>
        </authorList>
    </citation>
    <scope>NUCLEOTIDE SEQUENCE [LARGE SCALE GENOMIC DNA]</scope>
    <source>
        <strain evidence="9 10">M5</strain>
    </source>
</reference>
<dbReference type="SUPFAM" id="SSF161098">
    <property type="entry name" value="MetI-like"/>
    <property type="match status" value="1"/>
</dbReference>
<evidence type="ECO:0000256" key="2">
    <source>
        <dbReference type="ARBA" id="ARBA00022448"/>
    </source>
</evidence>
<evidence type="ECO:0000313" key="9">
    <source>
        <dbReference type="EMBL" id="ODV56521.1"/>
    </source>
</evidence>
<keyword evidence="2 7" id="KW-0813">Transport</keyword>
<protein>
    <submittedName>
        <fullName evidence="9">Nitrate ABC transporter permease</fullName>
    </submittedName>
</protein>
<comment type="caution">
    <text evidence="9">The sequence shown here is derived from an EMBL/GenBank/DDBJ whole genome shotgun (WGS) entry which is preliminary data.</text>
</comment>
<gene>
    <name evidence="9" type="ORF">BG258_11755</name>
</gene>
<dbReference type="InterPro" id="IPR000515">
    <property type="entry name" value="MetI-like"/>
</dbReference>
<dbReference type="PROSITE" id="PS50928">
    <property type="entry name" value="ABC_TM1"/>
    <property type="match status" value="1"/>
</dbReference>
<organism evidence="9 10">
    <name type="scientific">Lysinibacillus fusiformis</name>
    <dbReference type="NCBI Taxonomy" id="28031"/>
    <lineage>
        <taxon>Bacteria</taxon>
        <taxon>Bacillati</taxon>
        <taxon>Bacillota</taxon>
        <taxon>Bacilli</taxon>
        <taxon>Bacillales</taxon>
        <taxon>Bacillaceae</taxon>
        <taxon>Lysinibacillus</taxon>
    </lineage>
</organism>
<dbReference type="PANTHER" id="PTHR30151">
    <property type="entry name" value="ALKANE SULFONATE ABC TRANSPORTER-RELATED, MEMBRANE SUBUNIT"/>
    <property type="match status" value="1"/>
</dbReference>
<dbReference type="CDD" id="cd06261">
    <property type="entry name" value="TM_PBP2"/>
    <property type="match status" value="1"/>
</dbReference>
<accession>A0A1E4R7T7</accession>
<evidence type="ECO:0000256" key="1">
    <source>
        <dbReference type="ARBA" id="ARBA00004651"/>
    </source>
</evidence>
<keyword evidence="4 7" id="KW-0812">Transmembrane</keyword>
<comment type="similarity">
    <text evidence="7">Belongs to the binding-protein-dependent transport system permease family.</text>
</comment>
<dbReference type="GO" id="GO:0055085">
    <property type="term" value="P:transmembrane transport"/>
    <property type="evidence" value="ECO:0007669"/>
    <property type="project" value="InterPro"/>
</dbReference>
<evidence type="ECO:0000256" key="7">
    <source>
        <dbReference type="RuleBase" id="RU363032"/>
    </source>
</evidence>
<feature type="transmembrane region" description="Helical" evidence="7">
    <location>
        <begin position="90"/>
        <end position="116"/>
    </location>
</feature>
<feature type="transmembrane region" description="Helical" evidence="7">
    <location>
        <begin position="218"/>
        <end position="239"/>
    </location>
</feature>
<evidence type="ECO:0000256" key="4">
    <source>
        <dbReference type="ARBA" id="ARBA00022692"/>
    </source>
</evidence>
<dbReference type="EMBL" id="MECQ01000001">
    <property type="protein sequence ID" value="ODV56521.1"/>
    <property type="molecule type" value="Genomic_DNA"/>
</dbReference>
<feature type="transmembrane region" description="Helical" evidence="7">
    <location>
        <begin position="55"/>
        <end position="81"/>
    </location>
</feature>
<dbReference type="Proteomes" id="UP000094784">
    <property type="component" value="Unassembled WGS sequence"/>
</dbReference>
<dbReference type="RefSeq" id="WP_069481512.1">
    <property type="nucleotide sequence ID" value="NZ_KV766182.1"/>
</dbReference>
<evidence type="ECO:0000256" key="5">
    <source>
        <dbReference type="ARBA" id="ARBA00022989"/>
    </source>
</evidence>
<dbReference type="AlphaFoldDB" id="A0A1E4R7T7"/>
<keyword evidence="3" id="KW-1003">Cell membrane</keyword>
<feature type="transmembrane region" description="Helical" evidence="7">
    <location>
        <begin position="12"/>
        <end position="35"/>
    </location>
</feature>
<dbReference type="InterPro" id="IPR035906">
    <property type="entry name" value="MetI-like_sf"/>
</dbReference>
<sequence length="257" mass="28738">MKRALQKGRTIIFIAFLLFIWELVVHIADVPPWLLPAPSIIVVEGFQSYQTFLPHALATVQLALLGLAIGVGCGLTVAIVLHRFAFIRSLFYPILIMSQNIPILVLAPLLIIWFGFGLLPKLIIICLVCFFPIVIAAMDGFRQTSPELKHYFDMIGATKAQTFWKLEWPHAYPAIFSGVKIAATYSVMGAVIAEWLGAKKGIGVYMTLAQSTFRTDRVFVAIFAIVLLSLLLFSSIRLLEKLMVKGRGYHAQHTKHR</sequence>
<keyword evidence="5 7" id="KW-1133">Transmembrane helix</keyword>
<name>A0A1E4R7T7_9BACI</name>
<evidence type="ECO:0000259" key="8">
    <source>
        <dbReference type="PROSITE" id="PS50928"/>
    </source>
</evidence>
<keyword evidence="6 7" id="KW-0472">Membrane</keyword>
<dbReference type="Pfam" id="PF00528">
    <property type="entry name" value="BPD_transp_1"/>
    <property type="match status" value="1"/>
</dbReference>
<feature type="domain" description="ABC transmembrane type-1" evidence="8">
    <location>
        <begin position="56"/>
        <end position="240"/>
    </location>
</feature>
<proteinExistence type="inferred from homology"/>
<dbReference type="OrthoDB" id="9804353at2"/>
<feature type="transmembrane region" description="Helical" evidence="7">
    <location>
        <begin position="174"/>
        <end position="198"/>
    </location>
</feature>
<evidence type="ECO:0000313" key="10">
    <source>
        <dbReference type="Proteomes" id="UP000094784"/>
    </source>
</evidence>
<evidence type="ECO:0000256" key="3">
    <source>
        <dbReference type="ARBA" id="ARBA00022475"/>
    </source>
</evidence>